<evidence type="ECO:0000256" key="1">
    <source>
        <dbReference type="ARBA" id="ARBA00004496"/>
    </source>
</evidence>
<comment type="subcellular location">
    <subcellularLocation>
        <location evidence="1 15">Cytoplasm</location>
    </subcellularLocation>
</comment>
<feature type="binding site" evidence="15">
    <location>
        <begin position="226"/>
        <end position="229"/>
    </location>
    <ligand>
        <name>ATP</name>
        <dbReference type="ChEBI" id="CHEBI:30616"/>
    </ligand>
</feature>
<dbReference type="EMBL" id="BMSV01000013">
    <property type="protein sequence ID" value="GGQ28932.1"/>
    <property type="molecule type" value="Genomic_DNA"/>
</dbReference>
<comment type="subunit">
    <text evidence="15">Homodimer.</text>
</comment>
<accession>A0A918B5E8</accession>
<reference evidence="17" key="2">
    <citation type="submission" date="2020-09" db="EMBL/GenBank/DDBJ databases">
        <authorList>
            <person name="Sun Q."/>
            <person name="Ohkuma M."/>
        </authorList>
    </citation>
    <scope>NUCLEOTIDE SEQUENCE</scope>
    <source>
        <strain evidence="17">JCM 4335</strain>
    </source>
</reference>
<dbReference type="HAMAP" id="MF_00158">
    <property type="entry name" value="PanC"/>
    <property type="match status" value="1"/>
</dbReference>
<evidence type="ECO:0000313" key="18">
    <source>
        <dbReference type="Proteomes" id="UP000654123"/>
    </source>
</evidence>
<keyword evidence="10 15" id="KW-0067">ATP-binding</keyword>
<dbReference type="Pfam" id="PF02569">
    <property type="entry name" value="Pantoate_ligase"/>
    <property type="match status" value="1"/>
</dbReference>
<keyword evidence="6 15" id="KW-0963">Cytoplasm</keyword>
<sequence>MSPTPHATRPSDGAPGARPGVTLVHTREALDRLLDQARTRTAKAPAAPRAAPAAPVAPAGTEPARTEPPADTPGPEGPVPGPEVPGPGAPGVRPATPRVAVVMTMGALHDGHATLVRTARERVGPDGSVVVTVFVNPLQFGAGEDLDRYPRTLDADVRVAEAAGADIVFAPSVDEVYPGGEPQVRVSAGPMGQRLEGASRPGHFDGMLTVVAKLLHLTRPDVAFFGQKDAQQLALIRRMVHDLAFRVEITGVPTVREPDGLALSSRNRYLSTRERRTALALSTALFAARDRLAAQQALRARAETLPASPSRAEALSRIGESRAAADAHAVAQAAQHGQGGGADAVRAAALAVLDEAAKAEPPLALDYLALVDPADFTEVPDDHTGDAVLLVAAKVGTTRLIDNLPLTFGAPA</sequence>
<dbReference type="EC" id="6.3.2.1" evidence="4 15"/>
<comment type="caution">
    <text evidence="17">The sequence shown here is derived from an EMBL/GenBank/DDBJ whole genome shotgun (WGS) entry which is preliminary data.</text>
</comment>
<feature type="binding site" evidence="15">
    <location>
        <position position="232"/>
    </location>
    <ligand>
        <name>(R)-pantoate</name>
        <dbReference type="ChEBI" id="CHEBI:15980"/>
    </ligand>
</feature>
<keyword evidence="8 15" id="KW-0566">Pantothenate biosynthesis</keyword>
<proteinExistence type="inferred from homology"/>
<evidence type="ECO:0000256" key="16">
    <source>
        <dbReference type="SAM" id="MobiDB-lite"/>
    </source>
</evidence>
<dbReference type="SUPFAM" id="SSF52374">
    <property type="entry name" value="Nucleotidylyl transferase"/>
    <property type="match status" value="2"/>
</dbReference>
<evidence type="ECO:0000256" key="3">
    <source>
        <dbReference type="ARBA" id="ARBA00009256"/>
    </source>
</evidence>
<feature type="compositionally biased region" description="Low complexity" evidence="16">
    <location>
        <begin position="42"/>
        <end position="63"/>
    </location>
</feature>
<dbReference type="NCBIfam" id="TIGR00018">
    <property type="entry name" value="panC"/>
    <property type="match status" value="1"/>
</dbReference>
<evidence type="ECO:0000256" key="2">
    <source>
        <dbReference type="ARBA" id="ARBA00004990"/>
    </source>
</evidence>
<dbReference type="GO" id="GO:0004592">
    <property type="term" value="F:pantoate-beta-alanine ligase activity"/>
    <property type="evidence" value="ECO:0007669"/>
    <property type="project" value="UniProtKB-UniRule"/>
</dbReference>
<evidence type="ECO:0000256" key="5">
    <source>
        <dbReference type="ARBA" id="ARBA00014155"/>
    </source>
</evidence>
<feature type="binding site" evidence="15">
    <location>
        <position position="255"/>
    </location>
    <ligand>
        <name>ATP</name>
        <dbReference type="ChEBI" id="CHEBI:30616"/>
    </ligand>
</feature>
<dbReference type="AlphaFoldDB" id="A0A918B5E8"/>
<keyword evidence="9 15" id="KW-0547">Nucleotide-binding</keyword>
<feature type="compositionally biased region" description="Basic and acidic residues" evidence="16">
    <location>
        <begin position="25"/>
        <end position="38"/>
    </location>
</feature>
<reference evidence="17" key="1">
    <citation type="journal article" date="2014" name="Int. J. Syst. Evol. Microbiol.">
        <title>Complete genome sequence of Corynebacterium casei LMG S-19264T (=DSM 44701T), isolated from a smear-ripened cheese.</title>
        <authorList>
            <consortium name="US DOE Joint Genome Institute (JGI-PGF)"/>
            <person name="Walter F."/>
            <person name="Albersmeier A."/>
            <person name="Kalinowski J."/>
            <person name="Ruckert C."/>
        </authorList>
    </citation>
    <scope>NUCLEOTIDE SEQUENCE</scope>
    <source>
        <strain evidence="17">JCM 4335</strain>
    </source>
</reference>
<comment type="miscellaneous">
    <text evidence="15">The reaction proceeds by a bi uni uni bi ping pong mechanism.</text>
</comment>
<feature type="compositionally biased region" description="Pro residues" evidence="16">
    <location>
        <begin position="70"/>
        <end position="88"/>
    </location>
</feature>
<evidence type="ECO:0000256" key="10">
    <source>
        <dbReference type="ARBA" id="ARBA00022840"/>
    </source>
</evidence>
<evidence type="ECO:0000313" key="17">
    <source>
        <dbReference type="EMBL" id="GGQ28932.1"/>
    </source>
</evidence>
<feature type="active site" description="Proton donor" evidence="15">
    <location>
        <position position="112"/>
    </location>
</feature>
<dbReference type="PANTHER" id="PTHR21299">
    <property type="entry name" value="CYTIDYLATE KINASE/PANTOATE-BETA-ALANINE LIGASE"/>
    <property type="match status" value="1"/>
</dbReference>
<evidence type="ECO:0000256" key="6">
    <source>
        <dbReference type="ARBA" id="ARBA00022490"/>
    </source>
</evidence>
<dbReference type="InterPro" id="IPR042176">
    <property type="entry name" value="Pantoate_ligase_C"/>
</dbReference>
<dbReference type="InterPro" id="IPR014729">
    <property type="entry name" value="Rossmann-like_a/b/a_fold"/>
</dbReference>
<dbReference type="RefSeq" id="WP_189537817.1">
    <property type="nucleotide sequence ID" value="NZ_BMSV01000013.1"/>
</dbReference>
<comment type="function">
    <text evidence="13 15">Catalyzes the condensation of pantoate with beta-alanine in an ATP-dependent reaction via a pantoyl-adenylate intermediate.</text>
</comment>
<evidence type="ECO:0000256" key="9">
    <source>
        <dbReference type="ARBA" id="ARBA00022741"/>
    </source>
</evidence>
<keyword evidence="18" id="KW-1185">Reference proteome</keyword>
<dbReference type="PANTHER" id="PTHR21299:SF1">
    <property type="entry name" value="PANTOATE--BETA-ALANINE LIGASE"/>
    <property type="match status" value="1"/>
</dbReference>
<evidence type="ECO:0000256" key="15">
    <source>
        <dbReference type="HAMAP-Rule" id="MF_00158"/>
    </source>
</evidence>
<comment type="similarity">
    <text evidence="3 15">Belongs to the pantothenate synthetase family.</text>
</comment>
<feature type="binding site" evidence="15">
    <location>
        <begin position="105"/>
        <end position="112"/>
    </location>
    <ligand>
        <name>ATP</name>
        <dbReference type="ChEBI" id="CHEBI:30616"/>
    </ligand>
</feature>
<protein>
    <recommendedName>
        <fullName evidence="5 15">Pantothenate synthetase</fullName>
        <shortName evidence="15">PS</shortName>
        <ecNumber evidence="4 15">6.3.2.1</ecNumber>
    </recommendedName>
    <alternativeName>
        <fullName evidence="14 15">Pantoate--beta-alanine ligase</fullName>
    </alternativeName>
    <alternativeName>
        <fullName evidence="11 15">Pantoate-activating enzyme</fullName>
    </alternativeName>
</protein>
<feature type="binding site" evidence="15">
    <location>
        <begin position="263"/>
        <end position="266"/>
    </location>
    <ligand>
        <name>ATP</name>
        <dbReference type="ChEBI" id="CHEBI:30616"/>
    </ligand>
</feature>
<evidence type="ECO:0000256" key="8">
    <source>
        <dbReference type="ARBA" id="ARBA00022655"/>
    </source>
</evidence>
<dbReference type="Proteomes" id="UP000654123">
    <property type="component" value="Unassembled WGS sequence"/>
</dbReference>
<dbReference type="CDD" id="cd00560">
    <property type="entry name" value="PanC"/>
    <property type="match status" value="1"/>
</dbReference>
<evidence type="ECO:0000256" key="11">
    <source>
        <dbReference type="ARBA" id="ARBA00032806"/>
    </source>
</evidence>
<dbReference type="GO" id="GO:0005829">
    <property type="term" value="C:cytosol"/>
    <property type="evidence" value="ECO:0007669"/>
    <property type="project" value="TreeGrafter"/>
</dbReference>
<dbReference type="InterPro" id="IPR003721">
    <property type="entry name" value="Pantoate_ligase"/>
</dbReference>
<dbReference type="Gene3D" id="3.40.50.620">
    <property type="entry name" value="HUPs"/>
    <property type="match status" value="1"/>
</dbReference>
<feature type="binding site" evidence="15">
    <location>
        <position position="139"/>
    </location>
    <ligand>
        <name>(R)-pantoate</name>
        <dbReference type="ChEBI" id="CHEBI:15980"/>
    </ligand>
</feature>
<keyword evidence="7 15" id="KW-0436">Ligase</keyword>
<dbReference type="Gene3D" id="3.30.1300.10">
    <property type="entry name" value="Pantoate-beta-alanine ligase, C-terminal domain"/>
    <property type="match status" value="2"/>
</dbReference>
<organism evidence="17 18">
    <name type="scientific">Streptomyces roseolilacinus</name>
    <dbReference type="NCBI Taxonomy" id="66904"/>
    <lineage>
        <taxon>Bacteria</taxon>
        <taxon>Bacillati</taxon>
        <taxon>Actinomycetota</taxon>
        <taxon>Actinomycetes</taxon>
        <taxon>Kitasatosporales</taxon>
        <taxon>Streptomycetaceae</taxon>
        <taxon>Streptomyces</taxon>
    </lineage>
</organism>
<evidence type="ECO:0000256" key="7">
    <source>
        <dbReference type="ARBA" id="ARBA00022598"/>
    </source>
</evidence>
<evidence type="ECO:0000256" key="13">
    <source>
        <dbReference type="ARBA" id="ARBA00055042"/>
    </source>
</evidence>
<evidence type="ECO:0000256" key="12">
    <source>
        <dbReference type="ARBA" id="ARBA00048258"/>
    </source>
</evidence>
<feature type="binding site" evidence="15">
    <location>
        <position position="139"/>
    </location>
    <ligand>
        <name>beta-alanine</name>
        <dbReference type="ChEBI" id="CHEBI:57966"/>
    </ligand>
</feature>
<evidence type="ECO:0000256" key="4">
    <source>
        <dbReference type="ARBA" id="ARBA00012219"/>
    </source>
</evidence>
<gene>
    <name evidence="15 17" type="primary">panC</name>
    <name evidence="17" type="ORF">GCM10010249_54660</name>
</gene>
<evidence type="ECO:0000256" key="14">
    <source>
        <dbReference type="ARBA" id="ARBA00077433"/>
    </source>
</evidence>
<name>A0A918B5E8_9ACTN</name>
<feature type="region of interest" description="Disordered" evidence="16">
    <location>
        <begin position="1"/>
        <end position="95"/>
    </location>
</feature>
<dbReference type="GO" id="GO:0015940">
    <property type="term" value="P:pantothenate biosynthetic process"/>
    <property type="evidence" value="ECO:0007669"/>
    <property type="project" value="UniProtKB-UniRule"/>
</dbReference>
<dbReference type="GO" id="GO:0005524">
    <property type="term" value="F:ATP binding"/>
    <property type="evidence" value="ECO:0007669"/>
    <property type="project" value="UniProtKB-KW"/>
</dbReference>
<comment type="catalytic activity">
    <reaction evidence="12 15">
        <text>(R)-pantoate + beta-alanine + ATP = (R)-pantothenate + AMP + diphosphate + H(+)</text>
        <dbReference type="Rhea" id="RHEA:10912"/>
        <dbReference type="ChEBI" id="CHEBI:15378"/>
        <dbReference type="ChEBI" id="CHEBI:15980"/>
        <dbReference type="ChEBI" id="CHEBI:29032"/>
        <dbReference type="ChEBI" id="CHEBI:30616"/>
        <dbReference type="ChEBI" id="CHEBI:33019"/>
        <dbReference type="ChEBI" id="CHEBI:57966"/>
        <dbReference type="ChEBI" id="CHEBI:456215"/>
        <dbReference type="EC" id="6.3.2.1"/>
    </reaction>
</comment>
<dbReference type="FunFam" id="3.40.50.620:FF:000114">
    <property type="entry name" value="Pantothenate synthetase"/>
    <property type="match status" value="1"/>
</dbReference>
<comment type="pathway">
    <text evidence="2 15">Cofactor biosynthesis; (R)-pantothenate biosynthesis; (R)-pantothenate from (R)-pantoate and beta-alanine: step 1/1.</text>
</comment>